<name>A0A1D9PWG9_SCLS1</name>
<sequence length="204" mass="21456">MHLSYALSALAALASTASASLTINNWCSQDVYIYKSNGGGCNVGTNGACSTASNASPWHIKAGNGASSTVTLPWDTDGHGTAIKIAKTSNWKTTPSILQFEYTWTTGQYSALYWDLSDLDGAGAGLVGTPFMKDNVKVSPTGTGSGSGTCVKLKCPSGALCKDAYNTPDQKATRSCPLNTGTMWLDLCEPTSRFNSRREIGFEA</sequence>
<feature type="chain" id="PRO_5010549316" evidence="1">
    <location>
        <begin position="20"/>
        <end position="204"/>
    </location>
</feature>
<protein>
    <submittedName>
        <fullName evidence="2">Uncharacterized protein</fullName>
    </submittedName>
</protein>
<gene>
    <name evidence="2" type="ORF">sscle_02g017190</name>
</gene>
<evidence type="ECO:0000313" key="3">
    <source>
        <dbReference type="Proteomes" id="UP000177798"/>
    </source>
</evidence>
<dbReference type="Pfam" id="PF04681">
    <property type="entry name" value="Bys1"/>
    <property type="match status" value="1"/>
</dbReference>
<dbReference type="PANTHER" id="PTHR36195">
    <property type="entry name" value="DOMAIN PROTEIN, PUTATIVE (AFU_ORTHOLOGUE AFUA_5G01990)-RELATED-RELATED"/>
    <property type="match status" value="1"/>
</dbReference>
<dbReference type="OMA" id="LTINNWC"/>
<evidence type="ECO:0000313" key="2">
    <source>
        <dbReference type="EMBL" id="APA06949.1"/>
    </source>
</evidence>
<dbReference type="InterPro" id="IPR006771">
    <property type="entry name" value="CetA-like"/>
</dbReference>
<keyword evidence="1" id="KW-0732">Signal</keyword>
<feature type="signal peptide" evidence="1">
    <location>
        <begin position="1"/>
        <end position="19"/>
    </location>
</feature>
<accession>A0A1D9PWG9</accession>
<dbReference type="Proteomes" id="UP000177798">
    <property type="component" value="Chromosome 2"/>
</dbReference>
<proteinExistence type="predicted"/>
<dbReference type="EMBL" id="CP017815">
    <property type="protein sequence ID" value="APA06949.1"/>
    <property type="molecule type" value="Genomic_DNA"/>
</dbReference>
<organism evidence="2 3">
    <name type="scientific">Sclerotinia sclerotiorum (strain ATCC 18683 / 1980 / Ss-1)</name>
    <name type="common">White mold</name>
    <name type="synonym">Whetzelinia sclerotiorum</name>
    <dbReference type="NCBI Taxonomy" id="665079"/>
    <lineage>
        <taxon>Eukaryota</taxon>
        <taxon>Fungi</taxon>
        <taxon>Dikarya</taxon>
        <taxon>Ascomycota</taxon>
        <taxon>Pezizomycotina</taxon>
        <taxon>Leotiomycetes</taxon>
        <taxon>Helotiales</taxon>
        <taxon>Sclerotiniaceae</taxon>
        <taxon>Sclerotinia</taxon>
    </lineage>
</organism>
<evidence type="ECO:0000256" key="1">
    <source>
        <dbReference type="SAM" id="SignalP"/>
    </source>
</evidence>
<dbReference type="VEuPathDB" id="FungiDB:sscle_02g017190"/>
<dbReference type="KEGG" id="ssl:SS1G_04382"/>
<dbReference type="OrthoDB" id="5144514at2759"/>
<reference evidence="3" key="1">
    <citation type="journal article" date="2017" name="Genome Biol. Evol.">
        <title>The complete genome sequence of the phytopathogenic fungus Sclerotinia sclerotiorum reveals insights into the genome architecture of broad host range pathogens.</title>
        <authorList>
            <person name="Derbyshire M."/>
            <person name="Denton-Giles M."/>
            <person name="Hegedus D."/>
            <person name="Seifbarghy S."/>
            <person name="Rollins J."/>
            <person name="van Kan J."/>
            <person name="Seidl M.F."/>
            <person name="Faino L."/>
            <person name="Mbengue M."/>
            <person name="Navaud O."/>
            <person name="Raffaele S."/>
            <person name="Hammond-Kosack K."/>
            <person name="Heard S."/>
            <person name="Oliver R."/>
        </authorList>
    </citation>
    <scope>NUCLEOTIDE SEQUENCE [LARGE SCALE GENOMIC DNA]</scope>
    <source>
        <strain evidence="3">ATCC 18683 / 1980 / Ss-1</strain>
    </source>
</reference>
<dbReference type="PANTHER" id="PTHR36195:SF6">
    <property type="entry name" value="SECRETED THAUMATIN-LIKE PROTEIN CALA"/>
    <property type="match status" value="1"/>
</dbReference>
<dbReference type="RefSeq" id="XP_001594575.1">
    <property type="nucleotide sequence ID" value="XM_001594525.1"/>
</dbReference>
<dbReference type="AlphaFoldDB" id="A0A1D9PWG9"/>